<evidence type="ECO:0000313" key="2">
    <source>
        <dbReference type="Proteomes" id="UP001057402"/>
    </source>
</evidence>
<reference evidence="2" key="1">
    <citation type="journal article" date="2023" name="Front. Plant Sci.">
        <title>Chromosomal-level genome assembly of Melastoma candidum provides insights into trichome evolution.</title>
        <authorList>
            <person name="Zhong Y."/>
            <person name="Wu W."/>
            <person name="Sun C."/>
            <person name="Zou P."/>
            <person name="Liu Y."/>
            <person name="Dai S."/>
            <person name="Zhou R."/>
        </authorList>
    </citation>
    <scope>NUCLEOTIDE SEQUENCE [LARGE SCALE GENOMIC DNA]</scope>
</reference>
<comment type="caution">
    <text evidence="1">The sequence shown here is derived from an EMBL/GenBank/DDBJ whole genome shotgun (WGS) entry which is preliminary data.</text>
</comment>
<proteinExistence type="predicted"/>
<name>A0ACB9MAU5_9MYRT</name>
<keyword evidence="2" id="KW-1185">Reference proteome</keyword>
<protein>
    <submittedName>
        <fullName evidence="1">Uncharacterized protein</fullName>
    </submittedName>
</protein>
<sequence length="297" mass="33556">MSVESAWNMSPVNDVKPKPPEMERQDPPVLPAREDEFEGVTVEMNKDCALSPEAFAVLLRNSMSLWKRQGKHGVWIKFSRGAERLHEVAAREGFENHHTQQDYLMMALWIPKNTPCTLPGGATHRVTIGAIVLNDRTKEVLVVQEKWKFHGIWKIPTGTVNEGENTHVAAVREVKEETGIDAEFLKILSVKELHNALFSWSELTFICAMRPTSFDIQMEESEIDAAEWMPMEEFAAQRFAREDEVCRHVVELCLMMLGGVCSGLTARGVMSVLDNKPCMMYRNVQDVNDSEAPAGLQ</sequence>
<organism evidence="1 2">
    <name type="scientific">Melastoma candidum</name>
    <dbReference type="NCBI Taxonomy" id="119954"/>
    <lineage>
        <taxon>Eukaryota</taxon>
        <taxon>Viridiplantae</taxon>
        <taxon>Streptophyta</taxon>
        <taxon>Embryophyta</taxon>
        <taxon>Tracheophyta</taxon>
        <taxon>Spermatophyta</taxon>
        <taxon>Magnoliopsida</taxon>
        <taxon>eudicotyledons</taxon>
        <taxon>Gunneridae</taxon>
        <taxon>Pentapetalae</taxon>
        <taxon>rosids</taxon>
        <taxon>malvids</taxon>
        <taxon>Myrtales</taxon>
        <taxon>Melastomataceae</taxon>
        <taxon>Melastomatoideae</taxon>
        <taxon>Melastomateae</taxon>
        <taxon>Melastoma</taxon>
    </lineage>
</organism>
<dbReference type="Proteomes" id="UP001057402">
    <property type="component" value="Chromosome 10"/>
</dbReference>
<dbReference type="EMBL" id="CM042889">
    <property type="protein sequence ID" value="KAI4320850.1"/>
    <property type="molecule type" value="Genomic_DNA"/>
</dbReference>
<gene>
    <name evidence="1" type="ORF">MLD38_034291</name>
</gene>
<accession>A0ACB9MAU5</accession>
<evidence type="ECO:0000313" key="1">
    <source>
        <dbReference type="EMBL" id="KAI4320850.1"/>
    </source>
</evidence>